<feature type="domain" description="Replication-associated protein ORF2/G2P" evidence="1">
    <location>
        <begin position="115"/>
        <end position="219"/>
    </location>
</feature>
<gene>
    <name evidence="2" type="ORF">GMA92_16145</name>
</gene>
<evidence type="ECO:0000259" key="1">
    <source>
        <dbReference type="Pfam" id="PF23343"/>
    </source>
</evidence>
<dbReference type="RefSeq" id="WP_155223206.1">
    <property type="nucleotide sequence ID" value="NZ_CAJJOK010000018.1"/>
</dbReference>
<reference evidence="2 3" key="1">
    <citation type="journal article" date="2019" name="Nat. Med.">
        <title>A library of human gut bacterial isolates paired with longitudinal multiomics data enables mechanistic microbiome research.</title>
        <authorList>
            <person name="Poyet M."/>
            <person name="Groussin M."/>
            <person name="Gibbons S.M."/>
            <person name="Avila-Pacheco J."/>
            <person name="Jiang X."/>
            <person name="Kearney S.M."/>
            <person name="Perrotta A.R."/>
            <person name="Berdy B."/>
            <person name="Zhao S."/>
            <person name="Lieberman T.D."/>
            <person name="Swanson P.K."/>
            <person name="Smith M."/>
            <person name="Roesemann S."/>
            <person name="Alexander J.E."/>
            <person name="Rich S.A."/>
            <person name="Livny J."/>
            <person name="Vlamakis H."/>
            <person name="Clish C."/>
            <person name="Bullock K."/>
            <person name="Deik A."/>
            <person name="Scott J."/>
            <person name="Pierce K.A."/>
            <person name="Xavier R.J."/>
            <person name="Alm E.J."/>
        </authorList>
    </citation>
    <scope>NUCLEOTIDE SEQUENCE [LARGE SCALE GENOMIC DNA]</scope>
    <source>
        <strain evidence="2 3">BIOML-A198</strain>
    </source>
</reference>
<organism evidence="2 3">
    <name type="scientific">Turicibacter sanguinis</name>
    <dbReference type="NCBI Taxonomy" id="154288"/>
    <lineage>
        <taxon>Bacteria</taxon>
        <taxon>Bacillati</taxon>
        <taxon>Bacillota</taxon>
        <taxon>Erysipelotrichia</taxon>
        <taxon>Erysipelotrichales</taxon>
        <taxon>Turicibacteraceae</taxon>
        <taxon>Turicibacter</taxon>
    </lineage>
</organism>
<dbReference type="Pfam" id="PF23343">
    <property type="entry name" value="REP_ORF2-G2P"/>
    <property type="match status" value="1"/>
</dbReference>
<protein>
    <recommendedName>
        <fullName evidence="1">Replication-associated protein ORF2/G2P domain-containing protein</fullName>
    </recommendedName>
</protein>
<sequence length="313" mass="37600">MNPVTTSVIKRKKYLFDDYDYEATYLNHLENLSESFVDSVFTTTRYRLSYMTKTIQAGNQFEVEIYPVFKYSRDLPEGIVLNKKETREAQKKLDDKKSRKKLTRLVHMNFSEGDYWATFTFRNEDLPQGLKDMAKIRENFFKRLNRLRKKKGLDNAKYIYVEEEGTYGTERFHLHVIMDHDLTKEEVESKWKHGRVNIRTINYYGDESLRGLCNYITKDPETYKKTAFRVKGARTWGRSKGNLKDPIEHKNKTKFSKKKVLEMAKHRDGIGEMLERAYPNRQFKEVEVRYNDYNGLFYIYAIMQDKRNRRVRR</sequence>
<proteinExistence type="predicted"/>
<evidence type="ECO:0000313" key="2">
    <source>
        <dbReference type="EMBL" id="MTK22918.1"/>
    </source>
</evidence>
<dbReference type="EMBL" id="WMQE01000088">
    <property type="protein sequence ID" value="MTK22918.1"/>
    <property type="molecule type" value="Genomic_DNA"/>
</dbReference>
<dbReference type="InterPro" id="IPR056906">
    <property type="entry name" value="ORF2/G2P_dom"/>
</dbReference>
<dbReference type="Proteomes" id="UP000487649">
    <property type="component" value="Unassembled WGS sequence"/>
</dbReference>
<accession>A0A9X5APY2</accession>
<comment type="caution">
    <text evidence="2">The sequence shown here is derived from an EMBL/GenBank/DDBJ whole genome shotgun (WGS) entry which is preliminary data.</text>
</comment>
<evidence type="ECO:0000313" key="3">
    <source>
        <dbReference type="Proteomes" id="UP000487649"/>
    </source>
</evidence>
<dbReference type="AlphaFoldDB" id="A0A9X5APY2"/>
<name>A0A9X5APY2_9FIRM</name>